<organism evidence="4 5">
    <name type="scientific">Yeguia hominis</name>
    <dbReference type="NCBI Taxonomy" id="2763662"/>
    <lineage>
        <taxon>Bacteria</taxon>
        <taxon>Bacillati</taxon>
        <taxon>Bacillota</taxon>
        <taxon>Clostridia</taxon>
        <taxon>Eubacteriales</taxon>
        <taxon>Yeguiaceae</taxon>
        <taxon>Yeguia</taxon>
    </lineage>
</organism>
<evidence type="ECO:0000313" key="4">
    <source>
        <dbReference type="EMBL" id="MBC8534628.1"/>
    </source>
</evidence>
<dbReference type="InterPro" id="IPR036390">
    <property type="entry name" value="WH_DNA-bd_sf"/>
</dbReference>
<dbReference type="AlphaFoldDB" id="A0A926DAS7"/>
<dbReference type="Pfam" id="PF08220">
    <property type="entry name" value="HTH_DeoR"/>
    <property type="match status" value="1"/>
</dbReference>
<dbReference type="InterPro" id="IPR014036">
    <property type="entry name" value="DeoR-like_C"/>
</dbReference>
<dbReference type="InterPro" id="IPR037171">
    <property type="entry name" value="NagB/RpiA_transferase-like"/>
</dbReference>
<gene>
    <name evidence="4" type="ORF">IAG03_11665</name>
</gene>
<keyword evidence="5" id="KW-1185">Reference proteome</keyword>
<dbReference type="PANTHER" id="PTHR30363">
    <property type="entry name" value="HTH-TYPE TRANSCRIPTIONAL REGULATOR SRLR-RELATED"/>
    <property type="match status" value="1"/>
</dbReference>
<dbReference type="Gene3D" id="3.40.50.1360">
    <property type="match status" value="1"/>
</dbReference>
<dbReference type="EMBL" id="JACRSN010000020">
    <property type="protein sequence ID" value="MBC8534628.1"/>
    <property type="molecule type" value="Genomic_DNA"/>
</dbReference>
<dbReference type="RefSeq" id="WP_249320214.1">
    <property type="nucleotide sequence ID" value="NZ_JACRSN010000020.1"/>
</dbReference>
<keyword evidence="1" id="KW-0805">Transcription regulation</keyword>
<dbReference type="Proteomes" id="UP000651482">
    <property type="component" value="Unassembled WGS sequence"/>
</dbReference>
<reference evidence="4" key="1">
    <citation type="submission" date="2020-08" db="EMBL/GenBank/DDBJ databases">
        <title>Genome public.</title>
        <authorList>
            <person name="Liu C."/>
            <person name="Sun Q."/>
        </authorList>
    </citation>
    <scope>NUCLEOTIDE SEQUENCE</scope>
    <source>
        <strain evidence="4">NSJ-40</strain>
    </source>
</reference>
<evidence type="ECO:0000313" key="5">
    <source>
        <dbReference type="Proteomes" id="UP000651482"/>
    </source>
</evidence>
<accession>A0A926DAS7</accession>
<feature type="domain" description="HTH deoR-type" evidence="3">
    <location>
        <begin position="2"/>
        <end position="58"/>
    </location>
</feature>
<dbReference type="Pfam" id="PF00455">
    <property type="entry name" value="DeoRC"/>
    <property type="match status" value="1"/>
</dbReference>
<proteinExistence type="predicted"/>
<dbReference type="InterPro" id="IPR001034">
    <property type="entry name" value="DeoR_HTH"/>
</dbReference>
<keyword evidence="2" id="KW-0804">Transcription</keyword>
<sequence length="255" mass="28462">MSFERRQKILELLRQKGAVSLKELEKIFTEVSSMTLRRDLEYFENAGEAVRIKGGIRYIKSLPGAGREDLYEQRLSQNQESKNHIARIASDYISAGRSIFLDSGTTLMTLAKNLPDIHLSILTSAPNIALEISKRYAPSVNLIGGLVNRETLSVSGMQSIDFVEHLNFDLAVMAPSAFTVDAGFTCGNYSECELKKRIVKKAKKTIMLADSSKFGHTMPFTFAMLEAVDVLITEKEPPAELLQAAQAQNVEIRWE</sequence>
<dbReference type="InterPro" id="IPR036388">
    <property type="entry name" value="WH-like_DNA-bd_sf"/>
</dbReference>
<evidence type="ECO:0000256" key="2">
    <source>
        <dbReference type="ARBA" id="ARBA00023163"/>
    </source>
</evidence>
<dbReference type="PROSITE" id="PS51000">
    <property type="entry name" value="HTH_DEOR_2"/>
    <property type="match status" value="1"/>
</dbReference>
<comment type="caution">
    <text evidence="4">The sequence shown here is derived from an EMBL/GenBank/DDBJ whole genome shotgun (WGS) entry which is preliminary data.</text>
</comment>
<dbReference type="SMART" id="SM00420">
    <property type="entry name" value="HTH_DEOR"/>
    <property type="match status" value="1"/>
</dbReference>
<dbReference type="Gene3D" id="1.10.10.10">
    <property type="entry name" value="Winged helix-like DNA-binding domain superfamily/Winged helix DNA-binding domain"/>
    <property type="match status" value="1"/>
</dbReference>
<dbReference type="SUPFAM" id="SSF100950">
    <property type="entry name" value="NagB/RpiA/CoA transferase-like"/>
    <property type="match status" value="1"/>
</dbReference>
<evidence type="ECO:0000259" key="3">
    <source>
        <dbReference type="PROSITE" id="PS51000"/>
    </source>
</evidence>
<dbReference type="SUPFAM" id="SSF46785">
    <property type="entry name" value="Winged helix' DNA-binding domain"/>
    <property type="match status" value="1"/>
</dbReference>
<name>A0A926DAS7_9FIRM</name>
<dbReference type="GO" id="GO:0003700">
    <property type="term" value="F:DNA-binding transcription factor activity"/>
    <property type="evidence" value="ECO:0007669"/>
    <property type="project" value="InterPro"/>
</dbReference>
<evidence type="ECO:0000256" key="1">
    <source>
        <dbReference type="ARBA" id="ARBA00023015"/>
    </source>
</evidence>
<dbReference type="InterPro" id="IPR050313">
    <property type="entry name" value="Carb_Metab_HTH_regulators"/>
</dbReference>
<dbReference type="SMART" id="SM01134">
    <property type="entry name" value="DeoRC"/>
    <property type="match status" value="1"/>
</dbReference>
<protein>
    <submittedName>
        <fullName evidence="4">DeoR/GlpR transcriptional regulator</fullName>
    </submittedName>
</protein>
<dbReference type="PANTHER" id="PTHR30363:SF44">
    <property type="entry name" value="AGA OPERON TRANSCRIPTIONAL REPRESSOR-RELATED"/>
    <property type="match status" value="1"/>
</dbReference>